<proteinExistence type="predicted"/>
<gene>
    <name evidence="2" type="ORF">EOD40_03795</name>
</gene>
<dbReference type="RefSeq" id="WP_128193575.1">
    <property type="nucleotide sequence ID" value="NZ_SACJ01000002.1"/>
</dbReference>
<dbReference type="EMBL" id="SACJ01000002">
    <property type="protein sequence ID" value="RVT78369.1"/>
    <property type="molecule type" value="Genomic_DNA"/>
</dbReference>
<accession>A0A3S3SYH4</accession>
<evidence type="ECO:0000313" key="3">
    <source>
        <dbReference type="Proteomes" id="UP000285211"/>
    </source>
</evidence>
<name>A0A3S3SYH4_9FLAO</name>
<protein>
    <submittedName>
        <fullName evidence="2">DUF4296 domain-containing protein</fullName>
    </submittedName>
</protein>
<dbReference type="Proteomes" id="UP000285211">
    <property type="component" value="Unassembled WGS sequence"/>
</dbReference>
<organism evidence="2 3">
    <name type="scientific">Flavobacterium sufflavum</name>
    <dbReference type="NCBI Taxonomy" id="1921138"/>
    <lineage>
        <taxon>Bacteria</taxon>
        <taxon>Pseudomonadati</taxon>
        <taxon>Bacteroidota</taxon>
        <taxon>Flavobacteriia</taxon>
        <taxon>Flavobacteriales</taxon>
        <taxon>Flavobacteriaceae</taxon>
        <taxon>Flavobacterium</taxon>
    </lineage>
</organism>
<keyword evidence="3" id="KW-1185">Reference proteome</keyword>
<sequence length="185" mass="21597">MKKTVFFLVIIMLFFGCKEETVKEPDHLIDKEVMQNIIYDLSLLEAIKYNEPNTTENYRVNPKEFIYRKYKIDSAQFAQNNIYYASNFDEYKAMYDNVIKRIDGKKAVIDAVLKKEAKRDSLIAQKKRTDSIQKVKKIALVKKKDSLQKIKKKDSLLLLKKKPKAPKKISTSIKSKVIKNGVRVN</sequence>
<comment type="caution">
    <text evidence="2">The sequence shown here is derived from an EMBL/GenBank/DDBJ whole genome shotgun (WGS) entry which is preliminary data.</text>
</comment>
<dbReference type="OrthoDB" id="1525222at2"/>
<feature type="domain" description="DUF4296" evidence="1">
    <location>
        <begin position="25"/>
        <end position="106"/>
    </location>
</feature>
<evidence type="ECO:0000313" key="2">
    <source>
        <dbReference type="EMBL" id="RVT78369.1"/>
    </source>
</evidence>
<dbReference type="AlphaFoldDB" id="A0A3S3SYH4"/>
<dbReference type="Pfam" id="PF14129">
    <property type="entry name" value="DUF4296"/>
    <property type="match status" value="1"/>
</dbReference>
<evidence type="ECO:0000259" key="1">
    <source>
        <dbReference type="Pfam" id="PF14129"/>
    </source>
</evidence>
<reference evidence="2 3" key="1">
    <citation type="submission" date="2019-01" db="EMBL/GenBank/DDBJ databases">
        <authorList>
            <person name="Chen W.-M."/>
        </authorList>
    </citation>
    <scope>NUCLEOTIDE SEQUENCE [LARGE SCALE GENOMIC DNA]</scope>
    <source>
        <strain evidence="2 3">BBQ-12</strain>
    </source>
</reference>
<dbReference type="PROSITE" id="PS51257">
    <property type="entry name" value="PROKAR_LIPOPROTEIN"/>
    <property type="match status" value="1"/>
</dbReference>
<dbReference type="InterPro" id="IPR025381">
    <property type="entry name" value="DUF4296"/>
</dbReference>